<evidence type="ECO:0000256" key="2">
    <source>
        <dbReference type="ARBA" id="ARBA00022630"/>
    </source>
</evidence>
<evidence type="ECO:0000313" key="6">
    <source>
        <dbReference type="Proteomes" id="UP000029917"/>
    </source>
</evidence>
<dbReference type="InterPro" id="IPR050097">
    <property type="entry name" value="Ferredoxin-NADP_redctase_2"/>
</dbReference>
<keyword evidence="2" id="KW-0285">Flavoprotein</keyword>
<dbReference type="STRING" id="690417.IC63_00235"/>
<keyword evidence="3" id="KW-0560">Oxidoreductase</keyword>
<dbReference type="SUPFAM" id="SSF51905">
    <property type="entry name" value="FAD/NAD(P)-binding domain"/>
    <property type="match status" value="1"/>
</dbReference>
<dbReference type="PRINTS" id="PR00469">
    <property type="entry name" value="PNDRDTASEII"/>
</dbReference>
<accession>A0A099FHU9</accession>
<evidence type="ECO:0000256" key="3">
    <source>
        <dbReference type="ARBA" id="ARBA00023002"/>
    </source>
</evidence>
<protein>
    <recommendedName>
        <fullName evidence="1">Thioredoxin reductase</fullName>
    </recommendedName>
</protein>
<dbReference type="AlphaFoldDB" id="A0A099FHU9"/>
<reference evidence="5 6" key="1">
    <citation type="submission" date="2014-09" db="EMBL/GenBank/DDBJ databases">
        <authorList>
            <person name="McGinnis J.M."/>
            <person name="Wolfgang W.J."/>
        </authorList>
    </citation>
    <scope>NUCLEOTIDE SEQUENCE [LARGE SCALE GENOMIC DNA]</scope>
    <source>
        <strain evidence="5 6">HAMBI 3106</strain>
    </source>
</reference>
<dbReference type="InterPro" id="IPR023753">
    <property type="entry name" value="FAD/NAD-binding_dom"/>
</dbReference>
<dbReference type="PANTHER" id="PTHR48105">
    <property type="entry name" value="THIOREDOXIN REDUCTASE 1-RELATED-RELATED"/>
    <property type="match status" value="1"/>
</dbReference>
<dbReference type="GO" id="GO:0016491">
    <property type="term" value="F:oxidoreductase activity"/>
    <property type="evidence" value="ECO:0007669"/>
    <property type="project" value="UniProtKB-KW"/>
</dbReference>
<organism evidence="5 6">
    <name type="scientific">Paracoccus sphaerophysae</name>
    <dbReference type="NCBI Taxonomy" id="690417"/>
    <lineage>
        <taxon>Bacteria</taxon>
        <taxon>Pseudomonadati</taxon>
        <taxon>Pseudomonadota</taxon>
        <taxon>Alphaproteobacteria</taxon>
        <taxon>Rhodobacterales</taxon>
        <taxon>Paracoccaceae</taxon>
        <taxon>Paracoccus</taxon>
    </lineage>
</organism>
<comment type="caution">
    <text evidence="5">The sequence shown here is derived from an EMBL/GenBank/DDBJ whole genome shotgun (WGS) entry which is preliminary data.</text>
</comment>
<reference evidence="5 6" key="2">
    <citation type="submission" date="2014-10" db="EMBL/GenBank/DDBJ databases">
        <title>Paracoccus sanguinis sp. nov., isolated from clinical specimens of New York State patients.</title>
        <authorList>
            <person name="Mingle L.A."/>
            <person name="Cole J.A."/>
            <person name="Lapierre P."/>
            <person name="Musser K.A."/>
        </authorList>
    </citation>
    <scope>NUCLEOTIDE SEQUENCE [LARGE SCALE GENOMIC DNA]</scope>
    <source>
        <strain evidence="5 6">HAMBI 3106</strain>
    </source>
</reference>
<dbReference type="InterPro" id="IPR036188">
    <property type="entry name" value="FAD/NAD-bd_sf"/>
</dbReference>
<name>A0A099FHU9_9RHOB</name>
<evidence type="ECO:0000313" key="5">
    <source>
        <dbReference type="EMBL" id="KGJ09622.1"/>
    </source>
</evidence>
<keyword evidence="6" id="KW-1185">Reference proteome</keyword>
<evidence type="ECO:0000259" key="4">
    <source>
        <dbReference type="Pfam" id="PF07992"/>
    </source>
</evidence>
<proteinExistence type="predicted"/>
<feature type="domain" description="FAD/NAD(P)-binding" evidence="4">
    <location>
        <begin position="1"/>
        <end position="281"/>
    </location>
</feature>
<sequence length="302" mass="31926">MDCVIVGGGAAGLTAAIYLARFRRRVVVVDKGDGRLRMIPRSHNHAGFPQGVVGIELLGNMARQAEQYGAVLRNGEVTGLSRKGKSFVAETEAGPLRARTVLLATGVVNHRPPLPEDIHDDAVRRGLLRYCPICDAFEQIGKRIGVLGGDRHGLAEALFLRSYSPDVTLISLTGETLTEDEQTEADIAGVTVIPAAVSGFDFPDETVVLTLADGGQVTLDTLYVGLGSHTRSDLGLGVGTDLVGDQCFVTDEHQRTTVEGIYAAGDAVQGLDQISVAMGTGARAAVAIHNDLRKSDGQTLED</sequence>
<dbReference type="Proteomes" id="UP000029917">
    <property type="component" value="Unassembled WGS sequence"/>
</dbReference>
<dbReference type="Pfam" id="PF07992">
    <property type="entry name" value="Pyr_redox_2"/>
    <property type="match status" value="1"/>
</dbReference>
<dbReference type="Gene3D" id="3.50.50.60">
    <property type="entry name" value="FAD/NAD(P)-binding domain"/>
    <property type="match status" value="2"/>
</dbReference>
<dbReference type="PRINTS" id="PR00368">
    <property type="entry name" value="FADPNR"/>
</dbReference>
<dbReference type="EMBL" id="JRKS01000001">
    <property type="protein sequence ID" value="KGJ09622.1"/>
    <property type="molecule type" value="Genomic_DNA"/>
</dbReference>
<gene>
    <name evidence="5" type="ORF">IC63_00235</name>
</gene>
<evidence type="ECO:0000256" key="1">
    <source>
        <dbReference type="ARBA" id="ARBA00018719"/>
    </source>
</evidence>